<reference evidence="11 12" key="1">
    <citation type="journal article" date="2024" name="Int. J. Mol. Sci.">
        <title>Exploration of Alicyclobacillus spp. Genome in Search of Antibiotic Resistance.</title>
        <authorList>
            <person name="Bucka-Kolendo J."/>
            <person name="Kiousi D.E."/>
            <person name="Dekowska A."/>
            <person name="Mikolajczuk-Szczyrba A."/>
            <person name="Karadedos D.M."/>
            <person name="Michael P."/>
            <person name="Galanis A."/>
            <person name="Sokolowska B."/>
        </authorList>
    </citation>
    <scope>NUCLEOTIDE SEQUENCE [LARGE SCALE GENOMIC DNA]</scope>
    <source>
        <strain evidence="11 12">KKP 3000</strain>
    </source>
</reference>
<dbReference type="GO" id="GO:0003887">
    <property type="term" value="F:DNA-directed DNA polymerase activity"/>
    <property type="evidence" value="ECO:0007669"/>
    <property type="project" value="UniProtKB-EC"/>
</dbReference>
<feature type="domain" description="Polymerase/histidinol phosphatase N-terminal" evidence="10">
    <location>
        <begin position="3"/>
        <end position="70"/>
    </location>
</feature>
<proteinExistence type="predicted"/>
<dbReference type="Gene3D" id="1.10.10.1600">
    <property type="entry name" value="Bacterial DNA polymerase III alpha subunit, thumb domain"/>
    <property type="match status" value="1"/>
</dbReference>
<dbReference type="SUPFAM" id="SSF89550">
    <property type="entry name" value="PHP domain-like"/>
    <property type="match status" value="1"/>
</dbReference>
<keyword evidence="8" id="KW-0234">DNA repair</keyword>
<evidence type="ECO:0000313" key="11">
    <source>
        <dbReference type="EMBL" id="MFB5190394.1"/>
    </source>
</evidence>
<dbReference type="EMBL" id="JBDXSU010000005">
    <property type="protein sequence ID" value="MFB5190394.1"/>
    <property type="molecule type" value="Genomic_DNA"/>
</dbReference>
<organism evidence="11 12">
    <name type="scientific">Alicyclobacillus fastidiosus</name>
    <dbReference type="NCBI Taxonomy" id="392011"/>
    <lineage>
        <taxon>Bacteria</taxon>
        <taxon>Bacillati</taxon>
        <taxon>Bacillota</taxon>
        <taxon>Bacilli</taxon>
        <taxon>Bacillales</taxon>
        <taxon>Alicyclobacillaceae</taxon>
        <taxon>Alicyclobacillus</taxon>
    </lineage>
</organism>
<evidence type="ECO:0000256" key="3">
    <source>
        <dbReference type="ARBA" id="ARBA00022679"/>
    </source>
</evidence>
<dbReference type="Gene3D" id="1.10.150.870">
    <property type="match status" value="1"/>
</dbReference>
<evidence type="ECO:0000256" key="8">
    <source>
        <dbReference type="ARBA" id="ARBA00023204"/>
    </source>
</evidence>
<keyword evidence="5" id="KW-0235">DNA replication</keyword>
<evidence type="ECO:0000256" key="4">
    <source>
        <dbReference type="ARBA" id="ARBA00022695"/>
    </source>
</evidence>
<dbReference type="Pfam" id="PF14579">
    <property type="entry name" value="HHH_6"/>
    <property type="match status" value="1"/>
</dbReference>
<dbReference type="NCBIfam" id="TIGR00594">
    <property type="entry name" value="polc"/>
    <property type="match status" value="1"/>
</dbReference>
<evidence type="ECO:0000256" key="1">
    <source>
        <dbReference type="ARBA" id="ARBA00012417"/>
    </source>
</evidence>
<dbReference type="RefSeq" id="WP_275473558.1">
    <property type="nucleotide sequence ID" value="NZ_CP162940.1"/>
</dbReference>
<sequence>MFIHLHCHSQYSFLDGASSIESLVAQARMFQMPALALTDHNTIAGLPELHKWASVYGIKPISGAEITLEDGAHLTLLVETKRGYRNLCELLTLAHEGEGRRSAPRIDEEALFRLGDGLLILSGCRNSPIRRHLRRQAYTAAKEWALRYKERFGDAFYLELQADGYPHSGSAMKDLYRLAQETSIRAVATSDVHYVDKHLFPVHDVLRCIGLGCDVYTPHPGRPLNRQAWLHDAAEAQARYGMYPQVIEETLNIANRCEVALTLTQTHFPKFSLPDEAADRVAFLRDLVYLGARDRYPRVDAALKQRLEHELEIIVQLGYVDYFLVVWDIVRFARSRSIRCAGRGSAADSAVAYCLYITDVDAASRGLLFERFMSLERAERPDIDIDFASDRRDEVMDYVYRKYGRDKVARVATYQTFRGRSAVREIGAALALPSVLLDTLAKRVPWSAHADQLDTLFDKVPELMEYADERPKLRWLFQIARHVAGFPRHFGMHVGGMVVSRDELFMTTSLQPSAKGEWITPFDKRTVEDVGLVKLDLLSLRTMSAIENTVRLSREGNRAIDYDNIPLDDEATLEMIRRGETMGVFQLESPAQRALQSRLQASGLEDIVASVALIRPGPIQGNMVDPFIARRHGIEPITYLHPKLEPILGKTYGVVLFQEQVIEIATAIAAFTPGEADDLRRVMSHARSHAEMEQIGQTFFAKATENGVAQDVAKTIFSYIQSYASYGFCEAHAAAFATTAFKTAYLVKHYPAQFYASILNQYPMGYYPVHVVCAEARRRGISILPVDVNESMWSCTTPDEHSIRLGFQLVKRASSDVAQALIAEREANGPFTCTEDFVMRVQLADRLQVEHLIRVGAFDAIEQADRQLLLWHVPRWMAARQERDRPLLEGSRTLVNGDDTGLSGSLASRLVDEYNLLGVGVSGHWLELMREDLTQQGYLTAEEVLKSPDGQQVLVAGLAVRPHRPPTKSGRTVVFFTLEDETNLLDATMFESVYHSEGAVLFTPYGRLLGLQGTVQRRGGSRAQLLIHHIWSLTRG</sequence>
<keyword evidence="2" id="KW-0963">Cytoplasm</keyword>
<keyword evidence="12" id="KW-1185">Reference proteome</keyword>
<evidence type="ECO:0000256" key="7">
    <source>
        <dbReference type="ARBA" id="ARBA00022932"/>
    </source>
</evidence>
<dbReference type="InterPro" id="IPR003141">
    <property type="entry name" value="Pol/His_phosphatase_N"/>
</dbReference>
<name>A0ABV5ADQ0_9BACL</name>
<keyword evidence="7" id="KW-0239">DNA-directed DNA polymerase</keyword>
<dbReference type="SMART" id="SM00481">
    <property type="entry name" value="POLIIIAc"/>
    <property type="match status" value="1"/>
</dbReference>
<keyword evidence="4 11" id="KW-0548">Nucleotidyltransferase</keyword>
<evidence type="ECO:0000313" key="12">
    <source>
        <dbReference type="Proteomes" id="UP001579974"/>
    </source>
</evidence>
<evidence type="ECO:0000256" key="9">
    <source>
        <dbReference type="ARBA" id="ARBA00049244"/>
    </source>
</evidence>
<keyword evidence="6" id="KW-0227">DNA damage</keyword>
<comment type="catalytic activity">
    <reaction evidence="9">
        <text>DNA(n) + a 2'-deoxyribonucleoside 5'-triphosphate = DNA(n+1) + diphosphate</text>
        <dbReference type="Rhea" id="RHEA:22508"/>
        <dbReference type="Rhea" id="RHEA-COMP:17339"/>
        <dbReference type="Rhea" id="RHEA-COMP:17340"/>
        <dbReference type="ChEBI" id="CHEBI:33019"/>
        <dbReference type="ChEBI" id="CHEBI:61560"/>
        <dbReference type="ChEBI" id="CHEBI:173112"/>
        <dbReference type="EC" id="2.7.7.7"/>
    </reaction>
</comment>
<dbReference type="InterPro" id="IPR011708">
    <property type="entry name" value="DNA_pol3_alpha_NTPase_dom"/>
</dbReference>
<evidence type="ECO:0000256" key="2">
    <source>
        <dbReference type="ARBA" id="ARBA00022490"/>
    </source>
</evidence>
<dbReference type="PANTHER" id="PTHR32294">
    <property type="entry name" value="DNA POLYMERASE III SUBUNIT ALPHA"/>
    <property type="match status" value="1"/>
</dbReference>
<protein>
    <recommendedName>
        <fullName evidence="1">DNA-directed DNA polymerase</fullName>
        <ecNumber evidence="1">2.7.7.7</ecNumber>
    </recommendedName>
</protein>
<dbReference type="Pfam" id="PF02811">
    <property type="entry name" value="PHP"/>
    <property type="match status" value="1"/>
</dbReference>
<keyword evidence="3 11" id="KW-0808">Transferase</keyword>
<gene>
    <name evidence="11" type="ORF">KKP3000_003840</name>
</gene>
<dbReference type="Pfam" id="PF07733">
    <property type="entry name" value="DNA_pol3_alpha"/>
    <property type="match status" value="1"/>
</dbReference>
<evidence type="ECO:0000256" key="5">
    <source>
        <dbReference type="ARBA" id="ARBA00022705"/>
    </source>
</evidence>
<dbReference type="InterPro" id="IPR040982">
    <property type="entry name" value="DNA_pol3_finger"/>
</dbReference>
<dbReference type="InterPro" id="IPR029460">
    <property type="entry name" value="DNAPol_HHH"/>
</dbReference>
<dbReference type="Proteomes" id="UP001579974">
    <property type="component" value="Unassembled WGS sequence"/>
</dbReference>
<dbReference type="EC" id="2.7.7.7" evidence="1"/>
<dbReference type="InterPro" id="IPR004805">
    <property type="entry name" value="DnaE2/DnaE/PolC"/>
</dbReference>
<evidence type="ECO:0000259" key="10">
    <source>
        <dbReference type="SMART" id="SM00481"/>
    </source>
</evidence>
<dbReference type="InterPro" id="IPR041931">
    <property type="entry name" value="DNA_pol3_alpha_thumb_dom"/>
</dbReference>
<dbReference type="InterPro" id="IPR016195">
    <property type="entry name" value="Pol/histidinol_Pase-like"/>
</dbReference>
<dbReference type="Pfam" id="PF17657">
    <property type="entry name" value="DNA_pol3_finger"/>
    <property type="match status" value="1"/>
</dbReference>
<dbReference type="PANTHER" id="PTHR32294:SF4">
    <property type="entry name" value="ERROR-PRONE DNA POLYMERASE"/>
    <property type="match status" value="1"/>
</dbReference>
<dbReference type="InterPro" id="IPR004013">
    <property type="entry name" value="PHP_dom"/>
</dbReference>
<comment type="caution">
    <text evidence="11">The sequence shown here is derived from an EMBL/GenBank/DDBJ whole genome shotgun (WGS) entry which is preliminary data.</text>
</comment>
<dbReference type="Gene3D" id="3.20.20.140">
    <property type="entry name" value="Metal-dependent hydrolases"/>
    <property type="match status" value="1"/>
</dbReference>
<dbReference type="CDD" id="cd04485">
    <property type="entry name" value="DnaE_OBF"/>
    <property type="match status" value="1"/>
</dbReference>
<accession>A0ABV5ADQ0</accession>
<evidence type="ECO:0000256" key="6">
    <source>
        <dbReference type="ARBA" id="ARBA00022763"/>
    </source>
</evidence>